<dbReference type="GeneID" id="39737171"/>
<dbReference type="AlphaFoldDB" id="A0A1J1HCA6"/>
<dbReference type="OMA" id="CIFNYMY"/>
<sequence>MNNIMDDNLDIFDDLMLKKEEVKYLFENGDEDLNNFLICKKINLTKEKNENIKNMKKLILQYPDIFVKNSFILRELKRNIEENEILFNNINLNYEKITKLFEGDDYKNNINNLEYSFNEYISKNNYLNNIFKIPLILYKNNEKQNLQDFTKYLKMCCNIKIVLCFFYNYASENKCLVNYLKDFEKHMNKEIEIARENISNLIMKNESVDILKKHLKYLLDIYNYYNIKVNKKEINKYTNDSMNGQKIENYKDLLNHSDSFKTEINKNNMNYSDSFINNDINDEAKINSEYIKSEFLMLKHYSILVSIKERLEKRKKKENNCLSAYEIIKIFLNEIINLKNTYEKIFNVIDTNLYKHIIFLYYFAFSLIHIKIKEKNKINENIHNTNKNDNLLNKLNLEILMKIGNSDNITDNKFLRNKENYKNISNNRNECQHKKNNKNDTDKNLDNICFTPNIISNDNTDAFEQSIDNMISKDKNEKDASENYTKKEYFDIFTLKYPFLNLNSSIFNYMYYYVFFKDDKEIISFNSDDENEETKKIEKSEFSIDEKIYEKDNSMSTLYQKNEMKNHYNFIEILYEENDKKYKRKKEKKKKSKQKYKYFDHYTSIQVLIRNEKIKESVLDLFKYRNDHLFSPMEKENEGIEISIIFHNILNKIFIMYLYEFLQKNNLHLYQNVLFFDETEKEIIDEHKNIIYVISEHIQYQKEYFLRNQNDFFHLNEEKKKNAETYDQKYYHEKINEKFKHEFLISYFYNIIFILKNIKYYVDKSLFYVITYLFENSFKNVIENLMIIFLANKNIFFKSKSFHFIMEMLFKNIFPFTFFFLSSIFQIDVTSSTEKIFKILDNFGIIV</sequence>
<dbReference type="VEuPathDB" id="PlasmoDB:PRELSG_1139300"/>
<evidence type="ECO:0000313" key="1">
    <source>
        <dbReference type="EMBL" id="CRH01044.1"/>
    </source>
</evidence>
<keyword evidence="2" id="KW-1185">Reference proteome</keyword>
<protein>
    <submittedName>
        <fullName evidence="1">Uncharacterized protein</fullName>
    </submittedName>
</protein>
<dbReference type="KEGG" id="prel:PRELSG_1139300"/>
<gene>
    <name evidence="1" type="ORF">PRELSG_1139300</name>
</gene>
<accession>A0A1J1HCA6</accession>
<dbReference type="OrthoDB" id="370252at2759"/>
<evidence type="ECO:0000313" key="2">
    <source>
        <dbReference type="Proteomes" id="UP000220158"/>
    </source>
</evidence>
<proteinExistence type="predicted"/>
<dbReference type="RefSeq" id="XP_028534045.1">
    <property type="nucleotide sequence ID" value="XM_028677681.1"/>
</dbReference>
<name>A0A1J1HCA6_PLARL</name>
<organism evidence="1 2">
    <name type="scientific">Plasmodium relictum</name>
    <dbReference type="NCBI Taxonomy" id="85471"/>
    <lineage>
        <taxon>Eukaryota</taxon>
        <taxon>Sar</taxon>
        <taxon>Alveolata</taxon>
        <taxon>Apicomplexa</taxon>
        <taxon>Aconoidasida</taxon>
        <taxon>Haemosporida</taxon>
        <taxon>Plasmodiidae</taxon>
        <taxon>Plasmodium</taxon>
        <taxon>Plasmodium (Haemamoeba)</taxon>
    </lineage>
</organism>
<dbReference type="EMBL" id="LN835306">
    <property type="protein sequence ID" value="CRH01044.1"/>
    <property type="molecule type" value="Genomic_DNA"/>
</dbReference>
<dbReference type="Proteomes" id="UP000220158">
    <property type="component" value="Chromosome 11"/>
</dbReference>
<reference evidence="1 2" key="1">
    <citation type="submission" date="2015-04" db="EMBL/GenBank/DDBJ databases">
        <authorList>
            <consortium name="Pathogen Informatics"/>
        </authorList>
    </citation>
    <scope>NUCLEOTIDE SEQUENCE [LARGE SCALE GENOMIC DNA]</scope>
    <source>
        <strain evidence="1 2">SGS1</strain>
    </source>
</reference>